<sequence>MRAGVILSLGAIAVVDGFSPSRFASLRSRCDRGIGRHHAFCANHPKSMTQLSMSEKAVDVDAFELDNVSTTNNEMQQQMQQVSVVDYNAYINIGVIAIVTVLALSKLATVDMGMMRGWTAAEMAVRIPVDNWASYESILHAAPISTKAVTSATVYTIGDIIAQRTEGKSYGDLDRWRVLRSLLAGCIGHGPLSHVWYDWSEDVFTEQFHWTEWWSFFPKVAIDQMTWGPFWNNTYILLLGIMQFRPLKDIWTEIKETTVPLIVSGLKLWPLAHCVTYGLVPVENRLLWVDLVEIVWVTILASAAAEASSGGNKESSQGENGGH</sequence>
<evidence type="ECO:0000256" key="4">
    <source>
        <dbReference type="ARBA" id="ARBA00022989"/>
    </source>
</evidence>
<dbReference type="EMBL" id="HBGY01029433">
    <property type="protein sequence ID" value="CAD9605851.1"/>
    <property type="molecule type" value="Transcribed_RNA"/>
</dbReference>
<dbReference type="InterPro" id="IPR007248">
    <property type="entry name" value="Mpv17_PMP22"/>
</dbReference>
<keyword evidence="5 6" id="KW-0472">Membrane</keyword>
<organism evidence="8">
    <name type="scientific">Leptocylindrus danicus</name>
    <dbReference type="NCBI Taxonomy" id="163516"/>
    <lineage>
        <taxon>Eukaryota</taxon>
        <taxon>Sar</taxon>
        <taxon>Stramenopiles</taxon>
        <taxon>Ochrophyta</taxon>
        <taxon>Bacillariophyta</taxon>
        <taxon>Coscinodiscophyceae</taxon>
        <taxon>Chaetocerotophycidae</taxon>
        <taxon>Leptocylindrales</taxon>
        <taxon>Leptocylindraceae</taxon>
        <taxon>Leptocylindrus</taxon>
    </lineage>
</organism>
<comment type="subcellular location">
    <subcellularLocation>
        <location evidence="1">Membrane</location>
        <topology evidence="1">Multi-pass membrane protein</topology>
    </subcellularLocation>
</comment>
<feature type="transmembrane region" description="Helical" evidence="6">
    <location>
        <begin position="89"/>
        <end position="108"/>
    </location>
</feature>
<feature type="chain" id="PRO_5030806350" description="Peroxisomal membrane protein MPV17" evidence="7">
    <location>
        <begin position="18"/>
        <end position="323"/>
    </location>
</feature>
<protein>
    <recommendedName>
        <fullName evidence="9">Peroxisomal membrane protein MPV17</fullName>
    </recommendedName>
</protein>
<evidence type="ECO:0000256" key="2">
    <source>
        <dbReference type="ARBA" id="ARBA00006824"/>
    </source>
</evidence>
<name>A0A7S2PLY5_9STRA</name>
<feature type="signal peptide" evidence="7">
    <location>
        <begin position="1"/>
        <end position="17"/>
    </location>
</feature>
<evidence type="ECO:0000256" key="1">
    <source>
        <dbReference type="ARBA" id="ARBA00004141"/>
    </source>
</evidence>
<comment type="similarity">
    <text evidence="2 6">Belongs to the peroxisomal membrane protein PXMP2/4 family.</text>
</comment>
<gene>
    <name evidence="8" type="ORF">LDAN0321_LOCUS18262</name>
</gene>
<evidence type="ECO:0000313" key="8">
    <source>
        <dbReference type="EMBL" id="CAD9605851.1"/>
    </source>
</evidence>
<evidence type="ECO:0000256" key="3">
    <source>
        <dbReference type="ARBA" id="ARBA00022692"/>
    </source>
</evidence>
<evidence type="ECO:0008006" key="9">
    <source>
        <dbReference type="Google" id="ProtNLM"/>
    </source>
</evidence>
<dbReference type="AlphaFoldDB" id="A0A7S2PLY5"/>
<keyword evidence="3 6" id="KW-0812">Transmembrane</keyword>
<dbReference type="GO" id="GO:0016020">
    <property type="term" value="C:membrane"/>
    <property type="evidence" value="ECO:0007669"/>
    <property type="project" value="UniProtKB-SubCell"/>
</dbReference>
<accession>A0A7S2PLY5</accession>
<comment type="caution">
    <text evidence="6">Lacks conserved residue(s) required for the propagation of feature annotation.</text>
</comment>
<dbReference type="Pfam" id="PF04117">
    <property type="entry name" value="Mpv17_PMP22"/>
    <property type="match status" value="1"/>
</dbReference>
<keyword evidence="7" id="KW-0732">Signal</keyword>
<dbReference type="PANTHER" id="PTHR11266">
    <property type="entry name" value="PEROXISOMAL MEMBRANE PROTEIN 2, PXMP2 MPV17"/>
    <property type="match status" value="1"/>
</dbReference>
<dbReference type="GO" id="GO:0005737">
    <property type="term" value="C:cytoplasm"/>
    <property type="evidence" value="ECO:0007669"/>
    <property type="project" value="TreeGrafter"/>
</dbReference>
<keyword evidence="4 6" id="KW-1133">Transmembrane helix</keyword>
<evidence type="ECO:0000256" key="5">
    <source>
        <dbReference type="ARBA" id="ARBA00023136"/>
    </source>
</evidence>
<dbReference type="PANTHER" id="PTHR11266:SF121">
    <property type="entry name" value="OS09G0315000 PROTEIN"/>
    <property type="match status" value="1"/>
</dbReference>
<evidence type="ECO:0000256" key="6">
    <source>
        <dbReference type="RuleBase" id="RU363053"/>
    </source>
</evidence>
<reference evidence="8" key="1">
    <citation type="submission" date="2021-01" db="EMBL/GenBank/DDBJ databases">
        <authorList>
            <person name="Corre E."/>
            <person name="Pelletier E."/>
            <person name="Niang G."/>
            <person name="Scheremetjew M."/>
            <person name="Finn R."/>
            <person name="Kale V."/>
            <person name="Holt S."/>
            <person name="Cochrane G."/>
            <person name="Meng A."/>
            <person name="Brown T."/>
            <person name="Cohen L."/>
        </authorList>
    </citation>
    <scope>NUCLEOTIDE SEQUENCE</scope>
    <source>
        <strain evidence="8">B650</strain>
    </source>
</reference>
<evidence type="ECO:0000256" key="7">
    <source>
        <dbReference type="SAM" id="SignalP"/>
    </source>
</evidence>
<proteinExistence type="inferred from homology"/>